<evidence type="ECO:0000313" key="3">
    <source>
        <dbReference type="Proteomes" id="UP000053477"/>
    </source>
</evidence>
<evidence type="ECO:0000256" key="1">
    <source>
        <dbReference type="SAM" id="MobiDB-lite"/>
    </source>
</evidence>
<feature type="region of interest" description="Disordered" evidence="1">
    <location>
        <begin position="1"/>
        <end position="33"/>
    </location>
</feature>
<evidence type="ECO:0000313" key="2">
    <source>
        <dbReference type="EMBL" id="KLO06758.1"/>
    </source>
</evidence>
<organism evidence="2 3">
    <name type="scientific">Schizopora paradoxa</name>
    <dbReference type="NCBI Taxonomy" id="27342"/>
    <lineage>
        <taxon>Eukaryota</taxon>
        <taxon>Fungi</taxon>
        <taxon>Dikarya</taxon>
        <taxon>Basidiomycota</taxon>
        <taxon>Agaricomycotina</taxon>
        <taxon>Agaricomycetes</taxon>
        <taxon>Hymenochaetales</taxon>
        <taxon>Schizoporaceae</taxon>
        <taxon>Schizopora</taxon>
    </lineage>
</organism>
<sequence>MARRSAPPGSGPSYLSPQYGISNRGSADVDPDESALSRFMREQIFAPEYLQGNQTILVSLAMFVGGVAALRQWGEGLALGL</sequence>
<keyword evidence="3" id="KW-1185">Reference proteome</keyword>
<protein>
    <submittedName>
        <fullName evidence="2">Uncharacterized protein</fullName>
    </submittedName>
</protein>
<dbReference type="AlphaFoldDB" id="A0A0H2RB85"/>
<reference evidence="2 3" key="1">
    <citation type="submission" date="2015-04" db="EMBL/GenBank/DDBJ databases">
        <title>Complete genome sequence of Schizopora paradoxa KUC8140, a cosmopolitan wood degrader in East Asia.</title>
        <authorList>
            <consortium name="DOE Joint Genome Institute"/>
            <person name="Min B."/>
            <person name="Park H."/>
            <person name="Jang Y."/>
            <person name="Kim J.-J."/>
            <person name="Kim K.H."/>
            <person name="Pangilinan J."/>
            <person name="Lipzen A."/>
            <person name="Riley R."/>
            <person name="Grigoriev I.V."/>
            <person name="Spatafora J.W."/>
            <person name="Choi I.-G."/>
        </authorList>
    </citation>
    <scope>NUCLEOTIDE SEQUENCE [LARGE SCALE GENOMIC DNA]</scope>
    <source>
        <strain evidence="2 3">KUC8140</strain>
    </source>
</reference>
<name>A0A0H2RB85_9AGAM</name>
<dbReference type="EMBL" id="KQ086183">
    <property type="protein sequence ID" value="KLO06758.1"/>
    <property type="molecule type" value="Genomic_DNA"/>
</dbReference>
<proteinExistence type="predicted"/>
<feature type="compositionally biased region" description="Polar residues" evidence="1">
    <location>
        <begin position="13"/>
        <end position="25"/>
    </location>
</feature>
<dbReference type="OrthoDB" id="5514856at2759"/>
<dbReference type="InParanoid" id="A0A0H2RB85"/>
<dbReference type="Proteomes" id="UP000053477">
    <property type="component" value="Unassembled WGS sequence"/>
</dbReference>
<accession>A0A0H2RB85</accession>
<gene>
    <name evidence="2" type="ORF">SCHPADRAFT_861017</name>
</gene>